<sequence>MKKTTPGRALENLFYLQYDLPPEASFHATTEETKRPDELYLRKLLPELTRLKLQPRHVVANDEAYYAAMKGVMLFTPEAEKLMLTEDYFSARRQIRLCAPDLKRRNEAKRPPKPALKFY</sequence>
<dbReference type="RefSeq" id="WP_019150771.1">
    <property type="nucleotide sequence ID" value="NZ_CP102252.1"/>
</dbReference>
<dbReference type="EMBL" id="CP102252">
    <property type="protein sequence ID" value="UWN64612.1"/>
    <property type="molecule type" value="Genomic_DNA"/>
</dbReference>
<reference evidence="1" key="1">
    <citation type="journal article" date="2022" name="Cell">
        <title>Design, construction, and in vivo augmentation of a complex gut microbiome.</title>
        <authorList>
            <person name="Cheng A.G."/>
            <person name="Ho P.Y."/>
            <person name="Aranda-Diaz A."/>
            <person name="Jain S."/>
            <person name="Yu F.B."/>
            <person name="Meng X."/>
            <person name="Wang M."/>
            <person name="Iakiviak M."/>
            <person name="Nagashima K."/>
            <person name="Zhao A."/>
            <person name="Murugkar P."/>
            <person name="Patil A."/>
            <person name="Atabakhsh K."/>
            <person name="Weakley A."/>
            <person name="Yan J."/>
            <person name="Brumbaugh A.R."/>
            <person name="Higginbottom S."/>
            <person name="Dimas A."/>
            <person name="Shiver A.L."/>
            <person name="Deutschbauer A."/>
            <person name="Neff N."/>
            <person name="Sonnenburg J.L."/>
            <person name="Huang K.C."/>
            <person name="Fischbach M.A."/>
        </authorList>
    </citation>
    <scope>NUCLEOTIDE SEQUENCE</scope>
    <source>
        <strain evidence="1">JC50</strain>
    </source>
</reference>
<proteinExistence type="predicted"/>
<evidence type="ECO:0000313" key="2">
    <source>
        <dbReference type="Proteomes" id="UP001058267"/>
    </source>
</evidence>
<organism evidence="1 2">
    <name type="scientific">Alistipes senegalensis JC50</name>
    <dbReference type="NCBI Taxonomy" id="1033732"/>
    <lineage>
        <taxon>Bacteria</taxon>
        <taxon>Pseudomonadati</taxon>
        <taxon>Bacteroidota</taxon>
        <taxon>Bacteroidia</taxon>
        <taxon>Bacteroidales</taxon>
        <taxon>Rikenellaceae</taxon>
        <taxon>Alistipes</taxon>
    </lineage>
</organism>
<evidence type="ECO:0000313" key="1">
    <source>
        <dbReference type="EMBL" id="UWN64612.1"/>
    </source>
</evidence>
<keyword evidence="2" id="KW-1185">Reference proteome</keyword>
<gene>
    <name evidence="1" type="ORF">NQ519_12770</name>
</gene>
<name>A0ABY5V7C5_9BACT</name>
<dbReference type="Proteomes" id="UP001058267">
    <property type="component" value="Chromosome"/>
</dbReference>
<protein>
    <submittedName>
        <fullName evidence="1">Uncharacterized protein</fullName>
    </submittedName>
</protein>
<accession>A0ABY5V7C5</accession>